<dbReference type="CDD" id="cd02163">
    <property type="entry name" value="PPAT"/>
    <property type="match status" value="1"/>
</dbReference>
<comment type="catalytic activity">
    <reaction evidence="8 9">
        <text>(R)-4'-phosphopantetheine + ATP + H(+) = 3'-dephospho-CoA + diphosphate</text>
        <dbReference type="Rhea" id="RHEA:19801"/>
        <dbReference type="ChEBI" id="CHEBI:15378"/>
        <dbReference type="ChEBI" id="CHEBI:30616"/>
        <dbReference type="ChEBI" id="CHEBI:33019"/>
        <dbReference type="ChEBI" id="CHEBI:57328"/>
        <dbReference type="ChEBI" id="CHEBI:61723"/>
        <dbReference type="EC" id="2.7.7.3"/>
    </reaction>
</comment>
<comment type="pathway">
    <text evidence="9">Cofactor biosynthesis; coenzyme A biosynthesis; CoA from (R)-pantothenate: step 4/5.</text>
</comment>
<evidence type="ECO:0000256" key="6">
    <source>
        <dbReference type="ARBA" id="ARBA00022842"/>
    </source>
</evidence>
<sequence length="160" mass="18416">MKLALYSGTFDPITKGHKEIIKRASKMCDKLIVAVLNNSTKKTLFSLEERKEMVEEVLKDIENIEVVEHSGLLANYMNEIGCKYIIRGLRAVIDYEYELSLAYGNYDISNGEIETVFIPASKEYLYVSSSVVRELALYKGKLDNYLDEVVIEKIKKRFEE</sequence>
<feature type="binding site" evidence="9">
    <location>
        <begin position="124"/>
        <end position="130"/>
    </location>
    <ligand>
        <name>ATP</name>
        <dbReference type="ChEBI" id="CHEBI:30616"/>
    </ligand>
</feature>
<dbReference type="PANTHER" id="PTHR21342:SF1">
    <property type="entry name" value="PHOSPHOPANTETHEINE ADENYLYLTRANSFERASE"/>
    <property type="match status" value="1"/>
</dbReference>
<keyword evidence="4 9" id="KW-0547">Nucleotide-binding</keyword>
<comment type="function">
    <text evidence="9">Reversibly transfers an adenylyl group from ATP to 4'-phosphopantetheine, yielding dephospho-CoA (dPCoA) and pyrophosphate.</text>
</comment>
<dbReference type="Gene3D" id="3.40.50.620">
    <property type="entry name" value="HUPs"/>
    <property type="match status" value="1"/>
</dbReference>
<name>U7V8U3_9FUSO</name>
<feature type="binding site" evidence="9">
    <location>
        <position position="73"/>
    </location>
    <ligand>
        <name>substrate</name>
    </ligand>
</feature>
<proteinExistence type="inferred from homology"/>
<evidence type="ECO:0000256" key="4">
    <source>
        <dbReference type="ARBA" id="ARBA00022741"/>
    </source>
</evidence>
<dbReference type="InterPro" id="IPR004821">
    <property type="entry name" value="Cyt_trans-like"/>
</dbReference>
<dbReference type="Proteomes" id="UP000017081">
    <property type="component" value="Unassembled WGS sequence"/>
</dbReference>
<dbReference type="PATRIC" id="fig|1319815.3.peg.2068"/>
<dbReference type="InterPro" id="IPR014729">
    <property type="entry name" value="Rossmann-like_a/b/a_fold"/>
</dbReference>
<evidence type="ECO:0000256" key="5">
    <source>
        <dbReference type="ARBA" id="ARBA00022840"/>
    </source>
</evidence>
<feature type="binding site" evidence="9">
    <location>
        <position position="98"/>
    </location>
    <ligand>
        <name>ATP</name>
        <dbReference type="ChEBI" id="CHEBI:30616"/>
    </ligand>
</feature>
<evidence type="ECO:0000313" key="12">
    <source>
        <dbReference type="Proteomes" id="UP000017081"/>
    </source>
</evidence>
<evidence type="ECO:0000256" key="8">
    <source>
        <dbReference type="ARBA" id="ARBA00029346"/>
    </source>
</evidence>
<dbReference type="eggNOG" id="COG0669">
    <property type="taxonomic scope" value="Bacteria"/>
</dbReference>
<feature type="binding site" evidence="9">
    <location>
        <position position="17"/>
    </location>
    <ligand>
        <name>ATP</name>
        <dbReference type="ChEBI" id="CHEBI:30616"/>
    </ligand>
</feature>
<dbReference type="GO" id="GO:0005524">
    <property type="term" value="F:ATP binding"/>
    <property type="evidence" value="ECO:0007669"/>
    <property type="project" value="UniProtKB-KW"/>
</dbReference>
<accession>U7V8U3</accession>
<evidence type="ECO:0000256" key="7">
    <source>
        <dbReference type="ARBA" id="ARBA00022993"/>
    </source>
</evidence>
<dbReference type="NCBIfam" id="TIGR00125">
    <property type="entry name" value="cyt_tran_rel"/>
    <property type="match status" value="1"/>
</dbReference>
<dbReference type="UniPathway" id="UPA00241">
    <property type="reaction ID" value="UER00355"/>
</dbReference>
<evidence type="ECO:0000259" key="10">
    <source>
        <dbReference type="Pfam" id="PF01467"/>
    </source>
</evidence>
<dbReference type="PRINTS" id="PR01020">
    <property type="entry name" value="LPSBIOSNTHSS"/>
</dbReference>
<dbReference type="EMBL" id="AXZF01000096">
    <property type="protein sequence ID" value="ERT67931.1"/>
    <property type="molecule type" value="Genomic_DNA"/>
</dbReference>
<feature type="binding site" evidence="9">
    <location>
        <position position="41"/>
    </location>
    <ligand>
        <name>substrate</name>
    </ligand>
</feature>
<comment type="caution">
    <text evidence="11">The sequence shown here is derived from an EMBL/GenBank/DDBJ whole genome shotgun (WGS) entry which is preliminary data.</text>
</comment>
<feature type="binding site" evidence="9">
    <location>
        <begin position="9"/>
        <end position="10"/>
    </location>
    <ligand>
        <name>ATP</name>
        <dbReference type="ChEBI" id="CHEBI:30616"/>
    </ligand>
</feature>
<protein>
    <recommendedName>
        <fullName evidence="9">Phosphopantetheine adenylyltransferase</fullName>
        <ecNumber evidence="9">2.7.7.3</ecNumber>
    </recommendedName>
    <alternativeName>
        <fullName evidence="9">Dephospho-CoA pyrophosphorylase</fullName>
    </alternativeName>
    <alternativeName>
        <fullName evidence="9">Pantetheine-phosphate adenylyltransferase</fullName>
        <shortName evidence="9">PPAT</shortName>
    </alternativeName>
</protein>
<dbReference type="NCBIfam" id="TIGR01510">
    <property type="entry name" value="coaD_prev_kdtB"/>
    <property type="match status" value="1"/>
</dbReference>
<evidence type="ECO:0000313" key="11">
    <source>
        <dbReference type="EMBL" id="ERT67931.1"/>
    </source>
</evidence>
<dbReference type="Pfam" id="PF01467">
    <property type="entry name" value="CTP_transf_like"/>
    <property type="match status" value="1"/>
</dbReference>
<keyword evidence="3 9" id="KW-0548">Nucleotidyltransferase</keyword>
<keyword evidence="2 9" id="KW-0808">Transferase</keyword>
<keyword evidence="1 9" id="KW-0963">Cytoplasm</keyword>
<keyword evidence="12" id="KW-1185">Reference proteome</keyword>
<comment type="subcellular location">
    <subcellularLocation>
        <location evidence="9">Cytoplasm</location>
    </subcellularLocation>
</comment>
<keyword evidence="5 9" id="KW-0067">ATP-binding</keyword>
<dbReference type="PANTHER" id="PTHR21342">
    <property type="entry name" value="PHOSPHOPANTETHEINE ADENYLYLTRANSFERASE"/>
    <property type="match status" value="1"/>
</dbReference>
<evidence type="ECO:0000256" key="1">
    <source>
        <dbReference type="ARBA" id="ARBA00022490"/>
    </source>
</evidence>
<feature type="binding site" evidence="9">
    <location>
        <position position="9"/>
    </location>
    <ligand>
        <name>substrate</name>
    </ligand>
</feature>
<dbReference type="HOGENOM" id="CLU_100149_1_1_0"/>
<comment type="cofactor">
    <cofactor evidence="9">
        <name>Mg(2+)</name>
        <dbReference type="ChEBI" id="CHEBI:18420"/>
    </cofactor>
</comment>
<feature type="binding site" evidence="9">
    <location>
        <begin position="88"/>
        <end position="90"/>
    </location>
    <ligand>
        <name>ATP</name>
        <dbReference type="ChEBI" id="CHEBI:30616"/>
    </ligand>
</feature>
<feature type="binding site" evidence="9">
    <location>
        <position position="87"/>
    </location>
    <ligand>
        <name>substrate</name>
    </ligand>
</feature>
<feature type="site" description="Transition state stabilizer" evidence="9">
    <location>
        <position position="17"/>
    </location>
</feature>
<dbReference type="GO" id="GO:0004595">
    <property type="term" value="F:pantetheine-phosphate adenylyltransferase activity"/>
    <property type="evidence" value="ECO:0007669"/>
    <property type="project" value="UniProtKB-UniRule"/>
</dbReference>
<dbReference type="GO" id="GO:0005737">
    <property type="term" value="C:cytoplasm"/>
    <property type="evidence" value="ECO:0007669"/>
    <property type="project" value="UniProtKB-SubCell"/>
</dbReference>
<dbReference type="HAMAP" id="MF_00151">
    <property type="entry name" value="PPAT_bact"/>
    <property type="match status" value="1"/>
</dbReference>
<dbReference type="EC" id="2.7.7.3" evidence="9"/>
<keyword evidence="7 9" id="KW-0173">Coenzyme A biosynthesis</keyword>
<dbReference type="AlphaFoldDB" id="U7V8U3"/>
<reference evidence="11 12" key="1">
    <citation type="submission" date="2013-08" db="EMBL/GenBank/DDBJ databases">
        <authorList>
            <person name="Weinstock G."/>
            <person name="Sodergren E."/>
            <person name="Wylie T."/>
            <person name="Fulton L."/>
            <person name="Fulton R."/>
            <person name="Fronick C."/>
            <person name="O'Laughlin M."/>
            <person name="Godfrey J."/>
            <person name="Miner T."/>
            <person name="Herter B."/>
            <person name="Appelbaum E."/>
            <person name="Cordes M."/>
            <person name="Lek S."/>
            <person name="Wollam A."/>
            <person name="Pepin K.H."/>
            <person name="Palsikar V.B."/>
            <person name="Mitreva M."/>
            <person name="Wilson R.K."/>
        </authorList>
    </citation>
    <scope>NUCLEOTIDE SEQUENCE [LARGE SCALE GENOMIC DNA]</scope>
    <source>
        <strain evidence="11 12">ATCC BAA-474</strain>
    </source>
</reference>
<dbReference type="GO" id="GO:0015937">
    <property type="term" value="P:coenzyme A biosynthetic process"/>
    <property type="evidence" value="ECO:0007669"/>
    <property type="project" value="UniProtKB-UniRule"/>
</dbReference>
<dbReference type="SUPFAM" id="SSF52374">
    <property type="entry name" value="Nucleotidylyl transferase"/>
    <property type="match status" value="1"/>
</dbReference>
<evidence type="ECO:0000256" key="3">
    <source>
        <dbReference type="ARBA" id="ARBA00022695"/>
    </source>
</evidence>
<gene>
    <name evidence="9" type="primary">coaD</name>
    <name evidence="11" type="ORF">HMPREF0202_02149</name>
</gene>
<evidence type="ECO:0000256" key="2">
    <source>
        <dbReference type="ARBA" id="ARBA00022679"/>
    </source>
</evidence>
<organism evidence="11 12">
    <name type="scientific">Cetobacterium somerae ATCC BAA-474</name>
    <dbReference type="NCBI Taxonomy" id="1319815"/>
    <lineage>
        <taxon>Bacteria</taxon>
        <taxon>Fusobacteriati</taxon>
        <taxon>Fusobacteriota</taxon>
        <taxon>Fusobacteriia</taxon>
        <taxon>Fusobacteriales</taxon>
        <taxon>Fusobacteriaceae</taxon>
        <taxon>Cetobacterium</taxon>
    </lineage>
</organism>
<dbReference type="STRING" id="1319815.HMPREF0202_02149"/>
<dbReference type="InterPro" id="IPR001980">
    <property type="entry name" value="PPAT"/>
</dbReference>
<dbReference type="RefSeq" id="WP_023051681.1">
    <property type="nucleotide sequence ID" value="NZ_CP173065.2"/>
</dbReference>
<comment type="similarity">
    <text evidence="9">Belongs to the bacterial CoaD family.</text>
</comment>
<comment type="subunit">
    <text evidence="9">Homohexamer.</text>
</comment>
<evidence type="ECO:0000256" key="9">
    <source>
        <dbReference type="HAMAP-Rule" id="MF_00151"/>
    </source>
</evidence>
<feature type="domain" description="Cytidyltransferase-like" evidence="10">
    <location>
        <begin position="5"/>
        <end position="134"/>
    </location>
</feature>
<keyword evidence="6 9" id="KW-0460">Magnesium</keyword>